<dbReference type="InterPro" id="IPR036366">
    <property type="entry name" value="PGBDSf"/>
</dbReference>
<keyword evidence="1" id="KW-0732">Signal</keyword>
<gene>
    <name evidence="3" type="ORF">AAHA92_23370</name>
</gene>
<accession>A0ABD1GRR1</accession>
<reference evidence="3 4" key="1">
    <citation type="submission" date="2024-06" db="EMBL/GenBank/DDBJ databases">
        <title>A chromosome level genome sequence of Diviner's sage (Salvia divinorum).</title>
        <authorList>
            <person name="Ford S.A."/>
            <person name="Ro D.-K."/>
            <person name="Ness R.W."/>
            <person name="Phillips M.A."/>
        </authorList>
    </citation>
    <scope>NUCLEOTIDE SEQUENCE [LARGE SCALE GENOMIC DNA]</scope>
    <source>
        <strain evidence="3">SAF-2024a</strain>
        <tissue evidence="3">Leaf</tissue>
    </source>
</reference>
<keyword evidence="3" id="KW-0378">Hydrolase</keyword>
<evidence type="ECO:0000256" key="1">
    <source>
        <dbReference type="SAM" id="SignalP"/>
    </source>
</evidence>
<organism evidence="3 4">
    <name type="scientific">Salvia divinorum</name>
    <name type="common">Maria pastora</name>
    <name type="synonym">Diviner's sage</name>
    <dbReference type="NCBI Taxonomy" id="28513"/>
    <lineage>
        <taxon>Eukaryota</taxon>
        <taxon>Viridiplantae</taxon>
        <taxon>Streptophyta</taxon>
        <taxon>Embryophyta</taxon>
        <taxon>Tracheophyta</taxon>
        <taxon>Spermatophyta</taxon>
        <taxon>Magnoliopsida</taxon>
        <taxon>eudicotyledons</taxon>
        <taxon>Gunneridae</taxon>
        <taxon>Pentapetalae</taxon>
        <taxon>asterids</taxon>
        <taxon>lamiids</taxon>
        <taxon>Lamiales</taxon>
        <taxon>Lamiaceae</taxon>
        <taxon>Nepetoideae</taxon>
        <taxon>Mentheae</taxon>
        <taxon>Salviinae</taxon>
        <taxon>Salvia</taxon>
        <taxon>Salvia subgen. Calosphace</taxon>
    </lineage>
</organism>
<dbReference type="EC" id="3.4.24.34" evidence="3"/>
<dbReference type="SUPFAM" id="SSF47090">
    <property type="entry name" value="PGBD-like"/>
    <property type="match status" value="1"/>
</dbReference>
<protein>
    <submittedName>
        <fullName evidence="3">Neutrophil collagenase</fullName>
        <ecNumber evidence="3">3.4.24.34</ecNumber>
    </submittedName>
</protein>
<comment type="caution">
    <text evidence="3">The sequence shown here is derived from an EMBL/GenBank/DDBJ whole genome shotgun (WGS) entry which is preliminary data.</text>
</comment>
<dbReference type="PANTHER" id="PTHR10201">
    <property type="entry name" value="MATRIX METALLOPROTEINASE"/>
    <property type="match status" value="1"/>
</dbReference>
<feature type="chain" id="PRO_5044872511" evidence="1">
    <location>
        <begin position="28"/>
        <end position="120"/>
    </location>
</feature>
<dbReference type="Proteomes" id="UP001567538">
    <property type="component" value="Unassembled WGS sequence"/>
</dbReference>
<proteinExistence type="predicted"/>
<evidence type="ECO:0000313" key="3">
    <source>
        <dbReference type="EMBL" id="KAL1546823.1"/>
    </source>
</evidence>
<dbReference type="InterPro" id="IPR036365">
    <property type="entry name" value="PGBD-like_sf"/>
</dbReference>
<dbReference type="Gene3D" id="1.10.101.10">
    <property type="entry name" value="PGBD-like superfamily/PGBD"/>
    <property type="match status" value="1"/>
</dbReference>
<dbReference type="InterPro" id="IPR002477">
    <property type="entry name" value="Peptidoglycan-bd-like"/>
</dbReference>
<feature type="domain" description="Peptidoglycan binding-like" evidence="2">
    <location>
        <begin position="32"/>
        <end position="86"/>
    </location>
</feature>
<dbReference type="PANTHER" id="PTHR10201:SF213">
    <property type="entry name" value="METALLOENDOPROTEINASE 2-MMP-LIKE"/>
    <property type="match status" value="1"/>
</dbReference>
<keyword evidence="4" id="KW-1185">Reference proteome</keyword>
<evidence type="ECO:0000313" key="4">
    <source>
        <dbReference type="Proteomes" id="UP001567538"/>
    </source>
</evidence>
<evidence type="ECO:0000259" key="2">
    <source>
        <dbReference type="Pfam" id="PF01471"/>
    </source>
</evidence>
<dbReference type="Pfam" id="PF01471">
    <property type="entry name" value="PG_binding_1"/>
    <property type="match status" value="1"/>
</dbReference>
<sequence>MALKFLHLVVVFLLSLSFVIKSPAADALVFDSKSYLQRYGYFEYAQLNLEAGASEEQILELAMKTYQGNFGIKPSGILDDETLSAMMVARCGNRDITGGVNSMKPRNRNPAVEPIVGVEL</sequence>
<dbReference type="AlphaFoldDB" id="A0ABD1GRR1"/>
<name>A0ABD1GRR1_SALDI</name>
<dbReference type="GO" id="GO:0004222">
    <property type="term" value="F:metalloendopeptidase activity"/>
    <property type="evidence" value="ECO:0007669"/>
    <property type="project" value="UniProtKB-EC"/>
</dbReference>
<feature type="signal peptide" evidence="1">
    <location>
        <begin position="1"/>
        <end position="27"/>
    </location>
</feature>
<dbReference type="EMBL" id="JBEAFC010000008">
    <property type="protein sequence ID" value="KAL1546823.1"/>
    <property type="molecule type" value="Genomic_DNA"/>
</dbReference>